<dbReference type="SUPFAM" id="SSF51246">
    <property type="entry name" value="Rudiment single hybrid motif"/>
    <property type="match status" value="1"/>
</dbReference>
<keyword evidence="3" id="KW-0436">Ligase</keyword>
<dbReference type="InterPro" id="IPR050856">
    <property type="entry name" value="Biotin_carboxylase_complex"/>
</dbReference>
<dbReference type="GO" id="GO:0005524">
    <property type="term" value="F:ATP binding"/>
    <property type="evidence" value="ECO:0007669"/>
    <property type="project" value="UniProtKB-UniRule"/>
</dbReference>
<feature type="region of interest" description="Disordered" evidence="9">
    <location>
        <begin position="493"/>
        <end position="523"/>
    </location>
</feature>
<dbReference type="InterPro" id="IPR011054">
    <property type="entry name" value="Rudment_hybrid_motif"/>
</dbReference>
<dbReference type="FunFam" id="3.40.50.20:FF:000010">
    <property type="entry name" value="Propionyl-CoA carboxylase subunit alpha"/>
    <property type="match status" value="1"/>
</dbReference>
<dbReference type="EMBL" id="VFPU01000001">
    <property type="protein sequence ID" value="TQM97408.1"/>
    <property type="molecule type" value="Genomic_DNA"/>
</dbReference>
<dbReference type="InterPro" id="IPR005479">
    <property type="entry name" value="CPAse_ATP-bd"/>
</dbReference>
<evidence type="ECO:0000256" key="3">
    <source>
        <dbReference type="ARBA" id="ARBA00022598"/>
    </source>
</evidence>
<dbReference type="InterPro" id="IPR011764">
    <property type="entry name" value="Biotin_carboxylation_dom"/>
</dbReference>
<dbReference type="PROSITE" id="PS00867">
    <property type="entry name" value="CPSASE_2"/>
    <property type="match status" value="1"/>
</dbReference>
<keyword evidence="5 8" id="KW-0067">ATP-binding</keyword>
<dbReference type="PROSITE" id="PS50975">
    <property type="entry name" value="ATP_GRASP"/>
    <property type="match status" value="1"/>
</dbReference>
<evidence type="ECO:0000256" key="1">
    <source>
        <dbReference type="ARBA" id="ARBA00001953"/>
    </source>
</evidence>
<feature type="compositionally biased region" description="Basic residues" evidence="9">
    <location>
        <begin position="502"/>
        <end position="511"/>
    </location>
</feature>
<reference evidence="13 14" key="1">
    <citation type="submission" date="2019-06" db="EMBL/GenBank/DDBJ databases">
        <title>Sequencing the genomes of 1000 actinobacteria strains.</title>
        <authorList>
            <person name="Klenk H.-P."/>
        </authorList>
    </citation>
    <scope>NUCLEOTIDE SEQUENCE [LARGE SCALE GENOMIC DNA]</scope>
    <source>
        <strain evidence="13 14">DSM 12362</strain>
    </source>
</reference>
<evidence type="ECO:0000256" key="4">
    <source>
        <dbReference type="ARBA" id="ARBA00022741"/>
    </source>
</evidence>
<evidence type="ECO:0000259" key="12">
    <source>
        <dbReference type="PROSITE" id="PS50979"/>
    </source>
</evidence>
<dbReference type="PROSITE" id="PS00188">
    <property type="entry name" value="BIOTIN"/>
    <property type="match status" value="1"/>
</dbReference>
<dbReference type="FunFam" id="2.40.50.100:FF:000003">
    <property type="entry name" value="Acetyl-CoA carboxylase biotin carboxyl carrier protein"/>
    <property type="match status" value="1"/>
</dbReference>
<proteinExistence type="predicted"/>
<dbReference type="PANTHER" id="PTHR18866:SF33">
    <property type="entry name" value="METHYLCROTONOYL-COA CARBOXYLASE SUBUNIT ALPHA, MITOCHONDRIAL-RELATED"/>
    <property type="match status" value="1"/>
</dbReference>
<evidence type="ECO:0000259" key="11">
    <source>
        <dbReference type="PROSITE" id="PS50975"/>
    </source>
</evidence>
<dbReference type="AlphaFoldDB" id="A0A543KQR7"/>
<evidence type="ECO:0000256" key="8">
    <source>
        <dbReference type="PROSITE-ProRule" id="PRU00409"/>
    </source>
</evidence>
<dbReference type="PROSITE" id="PS50968">
    <property type="entry name" value="BIOTINYL_LIPOYL"/>
    <property type="match status" value="1"/>
</dbReference>
<dbReference type="Pfam" id="PF02785">
    <property type="entry name" value="Biotin_carb_C"/>
    <property type="match status" value="1"/>
</dbReference>
<dbReference type="GO" id="GO:0004075">
    <property type="term" value="F:biotin carboxylase activity"/>
    <property type="evidence" value="ECO:0007669"/>
    <property type="project" value="UniProtKB-EC"/>
</dbReference>
<dbReference type="SUPFAM" id="SSF52440">
    <property type="entry name" value="PreATP-grasp domain"/>
    <property type="match status" value="1"/>
</dbReference>
<dbReference type="FunFam" id="3.30.1490.20:FF:000003">
    <property type="entry name" value="acetyl-CoA carboxylase isoform X1"/>
    <property type="match status" value="1"/>
</dbReference>
<dbReference type="RefSeq" id="WP_141818917.1">
    <property type="nucleotide sequence ID" value="NZ_BAAAIL010000002.1"/>
</dbReference>
<dbReference type="Pfam" id="PF00364">
    <property type="entry name" value="Biotin_lipoyl"/>
    <property type="match status" value="1"/>
</dbReference>
<dbReference type="Pfam" id="PF02786">
    <property type="entry name" value="CPSase_L_D2"/>
    <property type="match status" value="1"/>
</dbReference>
<dbReference type="Gene3D" id="3.40.50.20">
    <property type="match status" value="1"/>
</dbReference>
<dbReference type="InterPro" id="IPR005482">
    <property type="entry name" value="Biotin_COase_C"/>
</dbReference>
<name>A0A543KQR7_9MICO</name>
<evidence type="ECO:0000313" key="14">
    <source>
        <dbReference type="Proteomes" id="UP000315133"/>
    </source>
</evidence>
<feature type="domain" description="Lipoyl-binding" evidence="10">
    <location>
        <begin position="514"/>
        <end position="590"/>
    </location>
</feature>
<evidence type="ECO:0000256" key="6">
    <source>
        <dbReference type="ARBA" id="ARBA00023267"/>
    </source>
</evidence>
<evidence type="ECO:0000256" key="7">
    <source>
        <dbReference type="ARBA" id="ARBA00048501"/>
    </source>
</evidence>
<comment type="caution">
    <text evidence="13">The sequence shown here is derived from an EMBL/GenBank/DDBJ whole genome shotgun (WGS) entry which is preliminary data.</text>
</comment>
<dbReference type="Gene3D" id="3.30.1490.20">
    <property type="entry name" value="ATP-grasp fold, A domain"/>
    <property type="match status" value="1"/>
</dbReference>
<evidence type="ECO:0000259" key="10">
    <source>
        <dbReference type="PROSITE" id="PS50968"/>
    </source>
</evidence>
<feature type="domain" description="Biotin carboxylation" evidence="12">
    <location>
        <begin position="2"/>
        <end position="446"/>
    </location>
</feature>
<dbReference type="InterPro" id="IPR011053">
    <property type="entry name" value="Single_hybrid_motif"/>
</dbReference>
<gene>
    <name evidence="13" type="ORF">FB476_2318</name>
</gene>
<dbReference type="SMART" id="SM00878">
    <property type="entry name" value="Biotin_carb_C"/>
    <property type="match status" value="1"/>
</dbReference>
<evidence type="ECO:0000256" key="5">
    <source>
        <dbReference type="ARBA" id="ARBA00022840"/>
    </source>
</evidence>
<comment type="catalytic activity">
    <reaction evidence="7">
        <text>N(6)-biotinyl-L-lysyl-[protein] + hydrogencarbonate + ATP = N(6)-carboxybiotinyl-L-lysyl-[protein] + ADP + phosphate + H(+)</text>
        <dbReference type="Rhea" id="RHEA:13501"/>
        <dbReference type="Rhea" id="RHEA-COMP:10505"/>
        <dbReference type="Rhea" id="RHEA-COMP:10506"/>
        <dbReference type="ChEBI" id="CHEBI:15378"/>
        <dbReference type="ChEBI" id="CHEBI:17544"/>
        <dbReference type="ChEBI" id="CHEBI:30616"/>
        <dbReference type="ChEBI" id="CHEBI:43474"/>
        <dbReference type="ChEBI" id="CHEBI:83144"/>
        <dbReference type="ChEBI" id="CHEBI:83145"/>
        <dbReference type="ChEBI" id="CHEBI:456216"/>
        <dbReference type="EC" id="6.3.4.14"/>
    </reaction>
    <physiologicalReaction direction="left-to-right" evidence="7">
        <dbReference type="Rhea" id="RHEA:13502"/>
    </physiologicalReaction>
</comment>
<dbReference type="InterPro" id="IPR001882">
    <property type="entry name" value="Biotin_BS"/>
</dbReference>
<dbReference type="Gene3D" id="3.30.470.20">
    <property type="entry name" value="ATP-grasp fold, B domain"/>
    <property type="match status" value="1"/>
</dbReference>
<comment type="cofactor">
    <cofactor evidence="1">
        <name>biotin</name>
        <dbReference type="ChEBI" id="CHEBI:57586"/>
    </cofactor>
</comment>
<dbReference type="PANTHER" id="PTHR18866">
    <property type="entry name" value="CARBOXYLASE:PYRUVATE/ACETYL-COA/PROPIONYL-COA CARBOXYLASE"/>
    <property type="match status" value="1"/>
</dbReference>
<dbReference type="EC" id="6.3.4.14" evidence="2"/>
<dbReference type="PROSITE" id="PS50979">
    <property type="entry name" value="BC"/>
    <property type="match status" value="1"/>
</dbReference>
<dbReference type="CDD" id="cd06850">
    <property type="entry name" value="biotinyl_domain"/>
    <property type="match status" value="1"/>
</dbReference>
<dbReference type="InterPro" id="IPR005481">
    <property type="entry name" value="BC-like_N"/>
</dbReference>
<feature type="domain" description="ATP-grasp" evidence="11">
    <location>
        <begin position="121"/>
        <end position="318"/>
    </location>
</feature>
<dbReference type="GO" id="GO:0046872">
    <property type="term" value="F:metal ion binding"/>
    <property type="evidence" value="ECO:0007669"/>
    <property type="project" value="InterPro"/>
</dbReference>
<keyword evidence="14" id="KW-1185">Reference proteome</keyword>
<sequence length="591" mass="62186">MPISKVLIANRGEIAVRIARACKDAGLGSVAVYAEPDRDALHVKVADEAYALGGSTPGDSYLVQEKLLDVARQSGADAVHPGYGFLAENADFAQAVIDAGLTWIGPGPEAIDALGDKAKAKHIAVRAGAPLAPGTKDPVKDADEVVALAEEFGLPVAIKAVYGGGGRGLKVARTMEEIPELFESAVREAVTAFGRGECLVEKFLDKPRHVETQCLADQHGNVVVVSTRDCSLQRRNQKLVEEAPAPYLTDEQRAELVRASKAILKEAGYVGAGTCEFLVASDGTISFLEVNTRLQVEHPVTEEVTGIDLVREQFRIADGEELGYEDPTPHGHSIEFRINGEDAGRDFMPAPGTVSRMVVPHGPGVRWDAGIVEGDTVAGAFDSMIAKLVVTGRTREQALERSRRALAELEVEGMPTVLPFHRAVVSDPAFAPEGDAPFTVHTRWIETEFDNTIEPYSGPTADAPEDEGERQRVVVEVGGQRLEVSLPAGLSLGGGGGAAAGGRRKAPKRSRGGGGGAAATGDSVTAPMQGTIVKIAVEEGQQVEAGDVVVVLEAMKMEQPIKAHKAGTVTGLSATVGETVANGAVLCELKD</sequence>
<evidence type="ECO:0000313" key="13">
    <source>
        <dbReference type="EMBL" id="TQM97408.1"/>
    </source>
</evidence>
<organism evidence="13 14">
    <name type="scientific">Ornithinimicrobium humiphilum</name>
    <dbReference type="NCBI Taxonomy" id="125288"/>
    <lineage>
        <taxon>Bacteria</taxon>
        <taxon>Bacillati</taxon>
        <taxon>Actinomycetota</taxon>
        <taxon>Actinomycetes</taxon>
        <taxon>Micrococcales</taxon>
        <taxon>Ornithinimicrobiaceae</taxon>
        <taxon>Ornithinimicrobium</taxon>
    </lineage>
</organism>
<accession>A0A543KQR7</accession>
<protein>
    <recommendedName>
        <fullName evidence="2">biotin carboxylase</fullName>
        <ecNumber evidence="2">6.3.4.14</ecNumber>
    </recommendedName>
</protein>
<evidence type="ECO:0000256" key="2">
    <source>
        <dbReference type="ARBA" id="ARBA00013263"/>
    </source>
</evidence>
<dbReference type="Gene3D" id="2.40.50.100">
    <property type="match status" value="1"/>
</dbReference>
<dbReference type="OrthoDB" id="9760256at2"/>
<dbReference type="InterPro" id="IPR000089">
    <property type="entry name" value="Biotin_lipoyl"/>
</dbReference>
<dbReference type="InterPro" id="IPR016185">
    <property type="entry name" value="PreATP-grasp_dom_sf"/>
</dbReference>
<dbReference type="InterPro" id="IPR011761">
    <property type="entry name" value="ATP-grasp"/>
</dbReference>
<dbReference type="SUPFAM" id="SSF56059">
    <property type="entry name" value="Glutathione synthetase ATP-binding domain-like"/>
    <property type="match status" value="1"/>
</dbReference>
<dbReference type="Proteomes" id="UP000315133">
    <property type="component" value="Unassembled WGS sequence"/>
</dbReference>
<dbReference type="SUPFAM" id="SSF51230">
    <property type="entry name" value="Single hybrid motif"/>
    <property type="match status" value="1"/>
</dbReference>
<keyword evidence="4 8" id="KW-0547">Nucleotide-binding</keyword>
<dbReference type="Pfam" id="PF00289">
    <property type="entry name" value="Biotin_carb_N"/>
    <property type="match status" value="1"/>
</dbReference>
<dbReference type="InterPro" id="IPR013815">
    <property type="entry name" value="ATP_grasp_subdomain_1"/>
</dbReference>
<evidence type="ECO:0000256" key="9">
    <source>
        <dbReference type="SAM" id="MobiDB-lite"/>
    </source>
</evidence>
<keyword evidence="6" id="KW-0092">Biotin</keyword>